<keyword evidence="2" id="KW-0949">S-adenosyl-L-methionine</keyword>
<dbReference type="InterPro" id="IPR036724">
    <property type="entry name" value="Cobalamin-bd_sf"/>
</dbReference>
<dbReference type="InterPro" id="IPR034466">
    <property type="entry name" value="Methyltransferase_Class_B"/>
</dbReference>
<dbReference type="CDD" id="cd02068">
    <property type="entry name" value="radical_SAM_B12_BD"/>
    <property type="match status" value="1"/>
</dbReference>
<dbReference type="GO" id="GO:0003824">
    <property type="term" value="F:catalytic activity"/>
    <property type="evidence" value="ECO:0007669"/>
    <property type="project" value="InterPro"/>
</dbReference>
<evidence type="ECO:0000259" key="7">
    <source>
        <dbReference type="PROSITE" id="PS51918"/>
    </source>
</evidence>
<dbReference type="InterPro" id="IPR006638">
    <property type="entry name" value="Elp3/MiaA/NifB-like_rSAM"/>
</dbReference>
<evidence type="ECO:0000256" key="5">
    <source>
        <dbReference type="ARBA" id="ARBA00023014"/>
    </source>
</evidence>
<dbReference type="Gene3D" id="3.80.30.20">
    <property type="entry name" value="tm_1862 like domain"/>
    <property type="match status" value="1"/>
</dbReference>
<reference evidence="8" key="1">
    <citation type="submission" date="2018-05" db="EMBL/GenBank/DDBJ databases">
        <authorList>
            <person name="Lanie J.A."/>
            <person name="Ng W.-L."/>
            <person name="Kazmierczak K.M."/>
            <person name="Andrzejewski T.M."/>
            <person name="Davidsen T.M."/>
            <person name="Wayne K.J."/>
            <person name="Tettelin H."/>
            <person name="Glass J.I."/>
            <person name="Rusch D."/>
            <person name="Podicherti R."/>
            <person name="Tsui H.-C.T."/>
            <person name="Winkler M.E."/>
        </authorList>
    </citation>
    <scope>NUCLEOTIDE SEQUENCE</scope>
</reference>
<protein>
    <submittedName>
        <fullName evidence="8">Uncharacterized protein</fullName>
    </submittedName>
</protein>
<proteinExistence type="predicted"/>
<organism evidence="8">
    <name type="scientific">marine metagenome</name>
    <dbReference type="NCBI Taxonomy" id="408172"/>
    <lineage>
        <taxon>unclassified sequences</taxon>
        <taxon>metagenomes</taxon>
        <taxon>ecological metagenomes</taxon>
    </lineage>
</organism>
<dbReference type="GO" id="GO:0031419">
    <property type="term" value="F:cobalamin binding"/>
    <property type="evidence" value="ECO:0007669"/>
    <property type="project" value="InterPro"/>
</dbReference>
<dbReference type="EMBL" id="UINC01026105">
    <property type="protein sequence ID" value="SVB02945.1"/>
    <property type="molecule type" value="Genomic_DNA"/>
</dbReference>
<dbReference type="SFLD" id="SFLDG01082">
    <property type="entry name" value="B12-binding_domain_containing"/>
    <property type="match status" value="1"/>
</dbReference>
<evidence type="ECO:0000259" key="6">
    <source>
        <dbReference type="PROSITE" id="PS51332"/>
    </source>
</evidence>
<feature type="domain" description="Radical SAM core" evidence="7">
    <location>
        <begin position="206"/>
        <end position="444"/>
    </location>
</feature>
<dbReference type="AlphaFoldDB" id="A0A382AN11"/>
<dbReference type="InterPro" id="IPR023404">
    <property type="entry name" value="rSAM_horseshoe"/>
</dbReference>
<accession>A0A382AN11</accession>
<keyword evidence="4" id="KW-0408">Iron</keyword>
<dbReference type="InterPro" id="IPR058240">
    <property type="entry name" value="rSAM_sf"/>
</dbReference>
<feature type="domain" description="B12-binding" evidence="6">
    <location>
        <begin position="14"/>
        <end position="154"/>
    </location>
</feature>
<dbReference type="PROSITE" id="PS51918">
    <property type="entry name" value="RADICAL_SAM"/>
    <property type="match status" value="1"/>
</dbReference>
<name>A0A382AN11_9ZZZZ</name>
<dbReference type="GO" id="GO:0046872">
    <property type="term" value="F:metal ion binding"/>
    <property type="evidence" value="ECO:0007669"/>
    <property type="project" value="UniProtKB-KW"/>
</dbReference>
<evidence type="ECO:0000256" key="1">
    <source>
        <dbReference type="ARBA" id="ARBA00001966"/>
    </source>
</evidence>
<dbReference type="SMART" id="SM00729">
    <property type="entry name" value="Elp3"/>
    <property type="match status" value="1"/>
</dbReference>
<dbReference type="GO" id="GO:0051539">
    <property type="term" value="F:4 iron, 4 sulfur cluster binding"/>
    <property type="evidence" value="ECO:0007669"/>
    <property type="project" value="UniProtKB-KW"/>
</dbReference>
<dbReference type="InterPro" id="IPR051198">
    <property type="entry name" value="BchE-like"/>
</dbReference>
<dbReference type="SUPFAM" id="SSF52242">
    <property type="entry name" value="Cobalamin (vitamin B12)-binding domain"/>
    <property type="match status" value="1"/>
</dbReference>
<dbReference type="Pfam" id="PF02310">
    <property type="entry name" value="B12-binding"/>
    <property type="match status" value="1"/>
</dbReference>
<keyword evidence="5" id="KW-0411">Iron-sulfur</keyword>
<gene>
    <name evidence="8" type="ORF">METZ01_LOCUS155799</name>
</gene>
<dbReference type="PANTHER" id="PTHR43409">
    <property type="entry name" value="ANAEROBIC MAGNESIUM-PROTOPORPHYRIN IX MONOMETHYL ESTER CYCLASE-RELATED"/>
    <property type="match status" value="1"/>
</dbReference>
<dbReference type="Gene3D" id="3.40.50.280">
    <property type="entry name" value="Cobalamin-binding domain"/>
    <property type="match status" value="1"/>
</dbReference>
<dbReference type="SFLD" id="SFLDG01123">
    <property type="entry name" value="methyltransferase_(Class_B)"/>
    <property type="match status" value="1"/>
</dbReference>
<dbReference type="InterPro" id="IPR007197">
    <property type="entry name" value="rSAM"/>
</dbReference>
<dbReference type="InterPro" id="IPR006158">
    <property type="entry name" value="Cobalamin-bd"/>
</dbReference>
<comment type="cofactor">
    <cofactor evidence="1">
        <name>[4Fe-4S] cluster</name>
        <dbReference type="ChEBI" id="CHEBI:49883"/>
    </cofactor>
</comment>
<keyword evidence="3" id="KW-0479">Metal-binding</keyword>
<evidence type="ECO:0000313" key="8">
    <source>
        <dbReference type="EMBL" id="SVB02945.1"/>
    </source>
</evidence>
<sequence length="568" mass="65287">MISETKIEPEAQNRKTLTVVLVALYRYQNFAIRILHSILENIKGVKTHTIFFKHVDTNTFDPPSEKEMEMFTETISELKPDLVGISMFSLHVPIVKELNQIVRNNSSAKIIWGGVHPTIDPEECIKEADMICIGEGEGAVTDLVKRMRDGKNFDDIENLWIRNGECITKNGSRQLIDDLDSIPFPSYAKDSFIFINKDSLDTIDLAVRDKFLWIQGSRGCPFVCTYCINSYTQPLFKKNGKYSRMRSPGNIIEEIKEQLKIVENSDLPNDWKNKVLFIDEVFGKNLEWLKEFESSYPKEVGMPYYFETLPHQNLVNKNSLDLWERSGAETINFGIQTGSDHIRKNIFKRPTVNKDIVKIANDIADRGIGLRYDLIADNPYDTEESLKGAIKLLYQLPQPVSNKFNLFRLQWFPGYPLTNKAIEDGHIKEEDASIEKLIKRTSNDWAYVPTLEMIQNKKTKLTNVIWLIVWGHTNENIVKYSVFSDSIGSKLCLQYLNYKALMFGKVVGVGGLQSQYLVQLGIEFLRYLSKGDVKGLTQKIIELLKRRKIFKQHSGFHKSQPPLQNVLP</sequence>
<dbReference type="Pfam" id="PF04055">
    <property type="entry name" value="Radical_SAM"/>
    <property type="match status" value="1"/>
</dbReference>
<dbReference type="PROSITE" id="PS51332">
    <property type="entry name" value="B12_BINDING"/>
    <property type="match status" value="1"/>
</dbReference>
<evidence type="ECO:0000256" key="4">
    <source>
        <dbReference type="ARBA" id="ARBA00023004"/>
    </source>
</evidence>
<evidence type="ECO:0000256" key="3">
    <source>
        <dbReference type="ARBA" id="ARBA00022723"/>
    </source>
</evidence>
<dbReference type="SFLD" id="SFLDS00029">
    <property type="entry name" value="Radical_SAM"/>
    <property type="match status" value="1"/>
</dbReference>
<evidence type="ECO:0000256" key="2">
    <source>
        <dbReference type="ARBA" id="ARBA00022691"/>
    </source>
</evidence>
<dbReference type="SUPFAM" id="SSF102114">
    <property type="entry name" value="Radical SAM enzymes"/>
    <property type="match status" value="1"/>
</dbReference>